<dbReference type="AlphaFoldDB" id="A0A1Y1JIY2"/>
<dbReference type="RefSeq" id="XP_028544779.1">
    <property type="nucleotide sequence ID" value="XM_028688978.1"/>
</dbReference>
<dbReference type="OrthoDB" id="371995at2759"/>
<protein>
    <submittedName>
        <fullName evidence="1">Uncharacterized protein</fullName>
    </submittedName>
</protein>
<proteinExistence type="predicted"/>
<sequence length="257" mass="29827">MRKKNYEDTDSDSTVEETLVMLNLPQLNNDERKLKNLNIYRKKKGEKIYRENEMSINKKENYEKKLISSKGERKVNKLGNQNNLKIDLTNHEGHTGDTLIIDDDTERIQSFSPGDTVDMENAYPSVREIMQGGDNKNNGDKNNMNKNGTHVNQSMRDEVDNIPFEIDNISLKNLFAECPECIINNKYKFKGIHTSSIGTNFFFKEPDSLKNKSSLTNYELSYDPFDTNIKNENQMSRDDFSMYEGYSTKIISFEIDH</sequence>
<keyword evidence="2" id="KW-1185">Reference proteome</keyword>
<dbReference type="GeneID" id="39748926"/>
<dbReference type="OMA" id="AECPECI"/>
<organism evidence="1 2">
    <name type="scientific">Plasmodium gonderi</name>
    <dbReference type="NCBI Taxonomy" id="77519"/>
    <lineage>
        <taxon>Eukaryota</taxon>
        <taxon>Sar</taxon>
        <taxon>Alveolata</taxon>
        <taxon>Apicomplexa</taxon>
        <taxon>Aconoidasida</taxon>
        <taxon>Haemosporida</taxon>
        <taxon>Plasmodiidae</taxon>
        <taxon>Plasmodium</taxon>
        <taxon>Plasmodium (Plasmodium)</taxon>
    </lineage>
</organism>
<dbReference type="Proteomes" id="UP000195521">
    <property type="component" value="Unassembled WGS sequence"/>
</dbReference>
<name>A0A1Y1JIY2_PLAGO</name>
<reference evidence="2" key="1">
    <citation type="submission" date="2017-04" db="EMBL/GenBank/DDBJ databases">
        <title>Plasmodium gonderi genome.</title>
        <authorList>
            <person name="Arisue N."/>
            <person name="Honma H."/>
            <person name="Kawai S."/>
            <person name="Tougan T."/>
            <person name="Tanabe K."/>
            <person name="Horii T."/>
        </authorList>
    </citation>
    <scope>NUCLEOTIDE SEQUENCE [LARGE SCALE GENOMIC DNA]</scope>
    <source>
        <strain evidence="2">ATCC 30045</strain>
    </source>
</reference>
<dbReference type="EMBL" id="BDQF01000013">
    <property type="protein sequence ID" value="GAW82190.1"/>
    <property type="molecule type" value="Genomic_DNA"/>
</dbReference>
<accession>A0A1Y1JIY2</accession>
<comment type="caution">
    <text evidence="1">The sequence shown here is derived from an EMBL/GenBank/DDBJ whole genome shotgun (WGS) entry which is preliminary data.</text>
</comment>
<evidence type="ECO:0000313" key="2">
    <source>
        <dbReference type="Proteomes" id="UP000195521"/>
    </source>
</evidence>
<evidence type="ECO:0000313" key="1">
    <source>
        <dbReference type="EMBL" id="GAW82190.1"/>
    </source>
</evidence>
<gene>
    <name evidence="1" type="ORF">PGO_121860</name>
</gene>